<dbReference type="GO" id="GO:0004252">
    <property type="term" value="F:serine-type endopeptidase activity"/>
    <property type="evidence" value="ECO:0007669"/>
    <property type="project" value="InterPro"/>
</dbReference>
<keyword evidence="8" id="KW-1185">Reference proteome</keyword>
<evidence type="ECO:0000256" key="1">
    <source>
        <dbReference type="ARBA" id="ARBA00004141"/>
    </source>
</evidence>
<evidence type="ECO:0000256" key="3">
    <source>
        <dbReference type="ARBA" id="ARBA00022989"/>
    </source>
</evidence>
<proteinExistence type="predicted"/>
<dbReference type="GO" id="GO:0016020">
    <property type="term" value="C:membrane"/>
    <property type="evidence" value="ECO:0007669"/>
    <property type="project" value="UniProtKB-SubCell"/>
</dbReference>
<feature type="transmembrane region" description="Helical" evidence="5">
    <location>
        <begin position="139"/>
        <end position="157"/>
    </location>
</feature>
<dbReference type="InterPro" id="IPR022764">
    <property type="entry name" value="Peptidase_S54_rhomboid_dom"/>
</dbReference>
<dbReference type="Pfam" id="PF01694">
    <property type="entry name" value="Rhomboid"/>
    <property type="match status" value="1"/>
</dbReference>
<comment type="subcellular location">
    <subcellularLocation>
        <location evidence="1">Membrane</location>
        <topology evidence="1">Multi-pass membrane protein</topology>
    </subcellularLocation>
</comment>
<keyword evidence="4 5" id="KW-0472">Membrane</keyword>
<feature type="domain" description="Peptidase S54 rhomboid" evidence="6">
    <location>
        <begin position="51"/>
        <end position="184"/>
    </location>
</feature>
<evidence type="ECO:0000313" key="8">
    <source>
        <dbReference type="Proteomes" id="UP000199092"/>
    </source>
</evidence>
<dbReference type="Gene3D" id="1.20.1540.10">
    <property type="entry name" value="Rhomboid-like"/>
    <property type="match status" value="1"/>
</dbReference>
<dbReference type="PANTHER" id="PTHR43731:SF9">
    <property type="entry name" value="SLR1461 PROTEIN"/>
    <property type="match status" value="1"/>
</dbReference>
<feature type="transmembrane region" description="Helical" evidence="5">
    <location>
        <begin position="163"/>
        <end position="182"/>
    </location>
</feature>
<keyword evidence="3 5" id="KW-1133">Transmembrane helix</keyword>
<evidence type="ECO:0000256" key="5">
    <source>
        <dbReference type="SAM" id="Phobius"/>
    </source>
</evidence>
<dbReference type="PANTHER" id="PTHR43731">
    <property type="entry name" value="RHOMBOID PROTEASE"/>
    <property type="match status" value="1"/>
</dbReference>
<organism evidence="7 8">
    <name type="scientific">Friedmanniella luteola</name>
    <dbReference type="NCBI Taxonomy" id="546871"/>
    <lineage>
        <taxon>Bacteria</taxon>
        <taxon>Bacillati</taxon>
        <taxon>Actinomycetota</taxon>
        <taxon>Actinomycetes</taxon>
        <taxon>Propionibacteriales</taxon>
        <taxon>Nocardioidaceae</taxon>
        <taxon>Friedmanniella</taxon>
    </lineage>
</organism>
<accession>A0A1H1XDN5</accession>
<name>A0A1H1XDN5_9ACTN</name>
<dbReference type="AlphaFoldDB" id="A0A1H1XDN5"/>
<dbReference type="Proteomes" id="UP000199092">
    <property type="component" value="Chromosome I"/>
</dbReference>
<protein>
    <submittedName>
        <fullName evidence="7">Rhomboid family protein</fullName>
    </submittedName>
</protein>
<dbReference type="SUPFAM" id="SSF144091">
    <property type="entry name" value="Rhomboid-like"/>
    <property type="match status" value="1"/>
</dbReference>
<dbReference type="InterPro" id="IPR035952">
    <property type="entry name" value="Rhomboid-like_sf"/>
</dbReference>
<evidence type="ECO:0000256" key="4">
    <source>
        <dbReference type="ARBA" id="ARBA00023136"/>
    </source>
</evidence>
<dbReference type="STRING" id="546871.SAMN04488543_2961"/>
<sequence>MKQEIVRPARAALVMVALLAALWLLEVVDQLSGGALDAYGIEARELDGLPEIFTAPFLHAGFEHLLSNTVPFAVLGFLVLLGGVARWLLSSLTSIVSSGLFAWLLTPAGTVVLGASGLVFGWLTYLVVRGVWSRRPIQVLVGLAVLLVYGSLIWGVLPGAAGISWQAHLGGAVGGVLAAWLLHRRRAAAPAAARRVGQTSSW</sequence>
<evidence type="ECO:0000256" key="2">
    <source>
        <dbReference type="ARBA" id="ARBA00022692"/>
    </source>
</evidence>
<evidence type="ECO:0000259" key="6">
    <source>
        <dbReference type="Pfam" id="PF01694"/>
    </source>
</evidence>
<feature type="transmembrane region" description="Helical" evidence="5">
    <location>
        <begin position="111"/>
        <end position="132"/>
    </location>
</feature>
<keyword evidence="2 5" id="KW-0812">Transmembrane</keyword>
<evidence type="ECO:0000313" key="7">
    <source>
        <dbReference type="EMBL" id="SDT06769.1"/>
    </source>
</evidence>
<dbReference type="InterPro" id="IPR050925">
    <property type="entry name" value="Rhomboid_protease_S54"/>
</dbReference>
<reference evidence="7 8" key="1">
    <citation type="submission" date="2016-10" db="EMBL/GenBank/DDBJ databases">
        <authorList>
            <person name="de Groot N.N."/>
        </authorList>
    </citation>
    <scope>NUCLEOTIDE SEQUENCE [LARGE SCALE GENOMIC DNA]</scope>
    <source>
        <strain evidence="7 8">DSM 21741</strain>
    </source>
</reference>
<dbReference type="EMBL" id="LT629749">
    <property type="protein sequence ID" value="SDT06769.1"/>
    <property type="molecule type" value="Genomic_DNA"/>
</dbReference>
<gene>
    <name evidence="7" type="ORF">SAMN04488543_2961</name>
</gene>